<evidence type="ECO:0000259" key="10">
    <source>
        <dbReference type="Pfam" id="PF24807"/>
    </source>
</evidence>
<dbReference type="PRINTS" id="PR00320">
    <property type="entry name" value="GPROTEINBRPT"/>
</dbReference>
<comment type="caution">
    <text evidence="11">The sequence shown here is derived from an EMBL/GenBank/DDBJ whole genome shotgun (WGS) entry which is preliminary data.</text>
</comment>
<sequence length="396" mass="42285">MANLQPSLLISTSAGGPLHPLKVGHRPGLGQPAPFPSYCPFHLQMDRFIPTRSAIDLDMANLHLTKENGPSGSEAGGAPASPAKDEYQKMLADSMGPTVYLWNSTAGSVEELCTMPNVGDYVSSVAWSADGAYLAVGTSDAKVQIWDAGRAKQIRELVGHTNRVSSLAWSGTILSSGGRDSVICCWDVRKRRDEACVARLTAHEQEICGLKWSPCGQQLASGGNDNALCIWDSHFRLVHKLNAHQAAVKAVAWCPFQSNLVATGGGTADRCIKFWNTHTGACLSTIDTGSQVCALQWSRHEREILSSHGYSKNQLCLWKYPSLVKVGELTGHQGRALHMATSPDGSSVVSAGADETLRFWRVFGEPPLAKDEKAGLLSGGGSLLAGAPLGGLRSIR</sequence>
<feature type="compositionally biased region" description="Low complexity" evidence="9">
    <location>
        <begin position="69"/>
        <end position="82"/>
    </location>
</feature>
<name>A0ABQ7GMX3_DUNSA</name>
<evidence type="ECO:0000256" key="9">
    <source>
        <dbReference type="SAM" id="MobiDB-lite"/>
    </source>
</evidence>
<keyword evidence="6" id="KW-0131">Cell cycle</keyword>
<dbReference type="PROSITE" id="PS50294">
    <property type="entry name" value="WD_REPEATS_REGION"/>
    <property type="match status" value="4"/>
</dbReference>
<feature type="repeat" description="WD" evidence="8">
    <location>
        <begin position="157"/>
        <end position="189"/>
    </location>
</feature>
<dbReference type="Proteomes" id="UP000815325">
    <property type="component" value="Unassembled WGS sequence"/>
</dbReference>
<evidence type="ECO:0000256" key="8">
    <source>
        <dbReference type="PROSITE-ProRule" id="PRU00221"/>
    </source>
</evidence>
<dbReference type="SUPFAM" id="SSF50978">
    <property type="entry name" value="WD40 repeat-like"/>
    <property type="match status" value="1"/>
</dbReference>
<feature type="domain" description="CDC20/Fizzy WD40" evidence="10">
    <location>
        <begin position="88"/>
        <end position="360"/>
    </location>
</feature>
<dbReference type="SMART" id="SM00320">
    <property type="entry name" value="WD40"/>
    <property type="match status" value="6"/>
</dbReference>
<protein>
    <submittedName>
        <fullName evidence="11">WD40-repeat-containing domain protein</fullName>
    </submittedName>
</protein>
<evidence type="ECO:0000313" key="12">
    <source>
        <dbReference type="Proteomes" id="UP000815325"/>
    </source>
</evidence>
<evidence type="ECO:0000256" key="3">
    <source>
        <dbReference type="ARBA" id="ARBA00022618"/>
    </source>
</evidence>
<gene>
    <name evidence="11" type="ORF">DUNSADRAFT_6626</name>
</gene>
<accession>A0ABQ7GMX3</accession>
<keyword evidence="3" id="KW-0132">Cell division</keyword>
<evidence type="ECO:0000256" key="2">
    <source>
        <dbReference type="ARBA" id="ARBA00022574"/>
    </source>
</evidence>
<organism evidence="11 12">
    <name type="scientific">Dunaliella salina</name>
    <name type="common">Green alga</name>
    <name type="synonym">Protococcus salinus</name>
    <dbReference type="NCBI Taxonomy" id="3046"/>
    <lineage>
        <taxon>Eukaryota</taxon>
        <taxon>Viridiplantae</taxon>
        <taxon>Chlorophyta</taxon>
        <taxon>core chlorophytes</taxon>
        <taxon>Chlorophyceae</taxon>
        <taxon>CS clade</taxon>
        <taxon>Chlamydomonadales</taxon>
        <taxon>Dunaliellaceae</taxon>
        <taxon>Dunaliella</taxon>
    </lineage>
</organism>
<proteinExistence type="inferred from homology"/>
<dbReference type="CDD" id="cd00200">
    <property type="entry name" value="WD40"/>
    <property type="match status" value="1"/>
</dbReference>
<evidence type="ECO:0000256" key="4">
    <source>
        <dbReference type="ARBA" id="ARBA00022737"/>
    </source>
</evidence>
<dbReference type="InterPro" id="IPR001680">
    <property type="entry name" value="WD40_rpt"/>
</dbReference>
<dbReference type="InterPro" id="IPR036322">
    <property type="entry name" value="WD40_repeat_dom_sf"/>
</dbReference>
<dbReference type="Pfam" id="PF24807">
    <property type="entry name" value="WD40_CDC20-Fz"/>
    <property type="match status" value="1"/>
</dbReference>
<evidence type="ECO:0000256" key="1">
    <source>
        <dbReference type="ARBA" id="ARBA00006445"/>
    </source>
</evidence>
<evidence type="ECO:0000256" key="5">
    <source>
        <dbReference type="ARBA" id="ARBA00022776"/>
    </source>
</evidence>
<comment type="similarity">
    <text evidence="1">Belongs to the WD repeat CDC20/Fizzy family.</text>
</comment>
<keyword evidence="12" id="KW-1185">Reference proteome</keyword>
<dbReference type="EMBL" id="MU069681">
    <property type="protein sequence ID" value="KAF5835962.1"/>
    <property type="molecule type" value="Genomic_DNA"/>
</dbReference>
<feature type="repeat" description="WD" evidence="8">
    <location>
        <begin position="122"/>
        <end position="156"/>
    </location>
</feature>
<dbReference type="Gene3D" id="2.130.10.10">
    <property type="entry name" value="YVTN repeat-like/Quinoprotein amine dehydrogenase"/>
    <property type="match status" value="1"/>
</dbReference>
<feature type="repeat" description="WD" evidence="8">
    <location>
        <begin position="200"/>
        <end position="232"/>
    </location>
</feature>
<dbReference type="PROSITE" id="PS50082">
    <property type="entry name" value="WD_REPEATS_2"/>
    <property type="match status" value="4"/>
</dbReference>
<dbReference type="InterPro" id="IPR056150">
    <property type="entry name" value="WD40_CDC20-Fz"/>
</dbReference>
<dbReference type="InterPro" id="IPR020472">
    <property type="entry name" value="WD40_PAC1"/>
</dbReference>
<evidence type="ECO:0000313" key="11">
    <source>
        <dbReference type="EMBL" id="KAF5835962.1"/>
    </source>
</evidence>
<dbReference type="PANTHER" id="PTHR19918:SF8">
    <property type="entry name" value="FI02843P"/>
    <property type="match status" value="1"/>
</dbReference>
<feature type="repeat" description="WD" evidence="8">
    <location>
        <begin position="329"/>
        <end position="362"/>
    </location>
</feature>
<dbReference type="InterPro" id="IPR015943">
    <property type="entry name" value="WD40/YVTN_repeat-like_dom_sf"/>
</dbReference>
<comment type="function">
    <text evidence="7">Component of the anaphase promoting complex/cyclosome (APC/C), a cell cycle-regulated E3 ubiquitin-protein ligase complex that controls progression through mitosis and the G1 phase of the cell cycle.</text>
</comment>
<evidence type="ECO:0000256" key="6">
    <source>
        <dbReference type="ARBA" id="ARBA00023306"/>
    </source>
</evidence>
<keyword evidence="2 8" id="KW-0853">WD repeat</keyword>
<evidence type="ECO:0000256" key="7">
    <source>
        <dbReference type="ARBA" id="ARBA00023425"/>
    </source>
</evidence>
<keyword evidence="4" id="KW-0677">Repeat</keyword>
<reference evidence="11" key="1">
    <citation type="submission" date="2017-08" db="EMBL/GenBank/DDBJ databases">
        <authorList>
            <person name="Polle J.E."/>
            <person name="Barry K."/>
            <person name="Cushman J."/>
            <person name="Schmutz J."/>
            <person name="Tran D."/>
            <person name="Hathwaick L.T."/>
            <person name="Yim W.C."/>
            <person name="Jenkins J."/>
            <person name="Mckie-Krisberg Z.M."/>
            <person name="Prochnik S."/>
            <person name="Lindquist E."/>
            <person name="Dockter R.B."/>
            <person name="Adam C."/>
            <person name="Molina H."/>
            <person name="Bunkerborg J."/>
            <person name="Jin E."/>
            <person name="Buchheim M."/>
            <person name="Magnuson J."/>
        </authorList>
    </citation>
    <scope>NUCLEOTIDE SEQUENCE</scope>
    <source>
        <strain evidence="11">CCAP 19/18</strain>
    </source>
</reference>
<keyword evidence="5" id="KW-0498">Mitosis</keyword>
<feature type="region of interest" description="Disordered" evidence="9">
    <location>
        <begin position="65"/>
        <end position="85"/>
    </location>
</feature>
<dbReference type="PANTHER" id="PTHR19918">
    <property type="entry name" value="CELL DIVISION CYCLE 20 CDC20 FIZZY -RELATED"/>
    <property type="match status" value="1"/>
</dbReference>
<dbReference type="InterPro" id="IPR033010">
    <property type="entry name" value="Cdc20/Fizzy"/>
</dbReference>